<keyword evidence="1" id="KW-0732">Signal</keyword>
<keyword evidence="2" id="KW-1185">Reference proteome</keyword>
<accession>A0A915K557</accession>
<dbReference type="WBParaSite" id="nRc.2.0.1.t33885-RA">
    <property type="protein sequence ID" value="nRc.2.0.1.t33885-RA"/>
    <property type="gene ID" value="nRc.2.0.1.g33885"/>
</dbReference>
<sequence>MNYIRKVSSAMKFIFILCIFVFMLCGQINSECCNTRQDMATKELMNWIGAWDNYKCCNDCSKPKKGSGLGIIVYLSAHSTYILNLLKALS</sequence>
<feature type="chain" id="PRO_5037180199" evidence="1">
    <location>
        <begin position="31"/>
        <end position="90"/>
    </location>
</feature>
<feature type="signal peptide" evidence="1">
    <location>
        <begin position="1"/>
        <end position="30"/>
    </location>
</feature>
<reference evidence="3" key="1">
    <citation type="submission" date="2022-11" db="UniProtKB">
        <authorList>
            <consortium name="WormBaseParasite"/>
        </authorList>
    </citation>
    <scope>IDENTIFICATION</scope>
</reference>
<dbReference type="Proteomes" id="UP000887565">
    <property type="component" value="Unplaced"/>
</dbReference>
<proteinExistence type="predicted"/>
<protein>
    <submittedName>
        <fullName evidence="3">Uncharacterized protein</fullName>
    </submittedName>
</protein>
<evidence type="ECO:0000313" key="2">
    <source>
        <dbReference type="Proteomes" id="UP000887565"/>
    </source>
</evidence>
<evidence type="ECO:0000256" key="1">
    <source>
        <dbReference type="SAM" id="SignalP"/>
    </source>
</evidence>
<evidence type="ECO:0000313" key="3">
    <source>
        <dbReference type="WBParaSite" id="nRc.2.0.1.t33885-RA"/>
    </source>
</evidence>
<organism evidence="2 3">
    <name type="scientific">Romanomermis culicivorax</name>
    <name type="common">Nematode worm</name>
    <dbReference type="NCBI Taxonomy" id="13658"/>
    <lineage>
        <taxon>Eukaryota</taxon>
        <taxon>Metazoa</taxon>
        <taxon>Ecdysozoa</taxon>
        <taxon>Nematoda</taxon>
        <taxon>Enoplea</taxon>
        <taxon>Dorylaimia</taxon>
        <taxon>Mermithida</taxon>
        <taxon>Mermithoidea</taxon>
        <taxon>Mermithidae</taxon>
        <taxon>Romanomermis</taxon>
    </lineage>
</organism>
<name>A0A915K557_ROMCU</name>
<dbReference type="AlphaFoldDB" id="A0A915K557"/>